<dbReference type="Pfam" id="PF19711">
    <property type="entry name" value="DUF6207"/>
    <property type="match status" value="1"/>
</dbReference>
<gene>
    <name evidence="2" type="ORF">GCM10010145_61810</name>
</gene>
<dbReference type="Proteomes" id="UP000620156">
    <property type="component" value="Unassembled WGS sequence"/>
</dbReference>
<name>A0A918BPB0_9ACTN</name>
<evidence type="ECO:0000256" key="1">
    <source>
        <dbReference type="SAM" id="MobiDB-lite"/>
    </source>
</evidence>
<feature type="region of interest" description="Disordered" evidence="1">
    <location>
        <begin position="30"/>
        <end position="49"/>
    </location>
</feature>
<sequence length="73" mass="7389">MVDVAAADEETTLAVQAALAARWTTAIAGRATRTPGDSGVGIGRKRPAGSGHMFLGGGYIQSSGRTATRGDGW</sequence>
<evidence type="ECO:0000313" key="3">
    <source>
        <dbReference type="Proteomes" id="UP000620156"/>
    </source>
</evidence>
<accession>A0A918BPB0</accession>
<comment type="caution">
    <text evidence="2">The sequence shown here is derived from an EMBL/GenBank/DDBJ whole genome shotgun (WGS) entry which is preliminary data.</text>
</comment>
<dbReference type="AlphaFoldDB" id="A0A918BPB0"/>
<keyword evidence="3" id="KW-1185">Reference proteome</keyword>
<reference evidence="2" key="2">
    <citation type="submission" date="2020-09" db="EMBL/GenBank/DDBJ databases">
        <authorList>
            <person name="Sun Q."/>
            <person name="Ohkuma M."/>
        </authorList>
    </citation>
    <scope>NUCLEOTIDE SEQUENCE</scope>
    <source>
        <strain evidence="2">JCM 3131</strain>
    </source>
</reference>
<organism evidence="2 3">
    <name type="scientific">Streptomyces ruber</name>
    <dbReference type="NCBI Taxonomy" id="83378"/>
    <lineage>
        <taxon>Bacteria</taxon>
        <taxon>Bacillati</taxon>
        <taxon>Actinomycetota</taxon>
        <taxon>Actinomycetes</taxon>
        <taxon>Kitasatosporales</taxon>
        <taxon>Streptomycetaceae</taxon>
        <taxon>Streptomyces</taxon>
    </lineage>
</organism>
<dbReference type="InterPro" id="IPR045775">
    <property type="entry name" value="DUF6207"/>
</dbReference>
<proteinExistence type="predicted"/>
<reference evidence="2" key="1">
    <citation type="journal article" date="2014" name="Int. J. Syst. Evol. Microbiol.">
        <title>Complete genome sequence of Corynebacterium casei LMG S-19264T (=DSM 44701T), isolated from a smear-ripened cheese.</title>
        <authorList>
            <consortium name="US DOE Joint Genome Institute (JGI-PGF)"/>
            <person name="Walter F."/>
            <person name="Albersmeier A."/>
            <person name="Kalinowski J."/>
            <person name="Ruckert C."/>
        </authorList>
    </citation>
    <scope>NUCLEOTIDE SEQUENCE</scope>
    <source>
        <strain evidence="2">JCM 3131</strain>
    </source>
</reference>
<evidence type="ECO:0000313" key="2">
    <source>
        <dbReference type="EMBL" id="GGQ83852.1"/>
    </source>
</evidence>
<dbReference type="EMBL" id="BMQK01000021">
    <property type="protein sequence ID" value="GGQ83852.1"/>
    <property type="molecule type" value="Genomic_DNA"/>
</dbReference>
<protein>
    <submittedName>
        <fullName evidence="2">Uncharacterized protein</fullName>
    </submittedName>
</protein>
<feature type="region of interest" description="Disordered" evidence="1">
    <location>
        <begin position="54"/>
        <end position="73"/>
    </location>
</feature>